<reference evidence="6 7" key="1">
    <citation type="journal article" date="2022" name="Nat. Plants">
        <title>Genomes of leafy and leafless Platanthera orchids illuminate the evolution of mycoheterotrophy.</title>
        <authorList>
            <person name="Li M.H."/>
            <person name="Liu K.W."/>
            <person name="Li Z."/>
            <person name="Lu H.C."/>
            <person name="Ye Q.L."/>
            <person name="Zhang D."/>
            <person name="Wang J.Y."/>
            <person name="Li Y.F."/>
            <person name="Zhong Z.M."/>
            <person name="Liu X."/>
            <person name="Yu X."/>
            <person name="Liu D.K."/>
            <person name="Tu X.D."/>
            <person name="Liu B."/>
            <person name="Hao Y."/>
            <person name="Liao X.Y."/>
            <person name="Jiang Y.T."/>
            <person name="Sun W.H."/>
            <person name="Chen J."/>
            <person name="Chen Y.Q."/>
            <person name="Ai Y."/>
            <person name="Zhai J.W."/>
            <person name="Wu S.S."/>
            <person name="Zhou Z."/>
            <person name="Hsiao Y.Y."/>
            <person name="Wu W.L."/>
            <person name="Chen Y.Y."/>
            <person name="Lin Y.F."/>
            <person name="Hsu J.L."/>
            <person name="Li C.Y."/>
            <person name="Wang Z.W."/>
            <person name="Zhao X."/>
            <person name="Zhong W.Y."/>
            <person name="Ma X.K."/>
            <person name="Ma L."/>
            <person name="Huang J."/>
            <person name="Chen G.Z."/>
            <person name="Huang M.Z."/>
            <person name="Huang L."/>
            <person name="Peng D.H."/>
            <person name="Luo Y.B."/>
            <person name="Zou S.Q."/>
            <person name="Chen S.P."/>
            <person name="Lan S."/>
            <person name="Tsai W.C."/>
            <person name="Van de Peer Y."/>
            <person name="Liu Z.J."/>
        </authorList>
    </citation>
    <scope>NUCLEOTIDE SEQUENCE [LARGE SCALE GENOMIC DNA]</scope>
    <source>
        <strain evidence="6">Lor287</strain>
    </source>
</reference>
<accession>A0AAP0C4P7</accession>
<feature type="domain" description="Glycosyltransferase N-terminal" evidence="5">
    <location>
        <begin position="12"/>
        <end position="228"/>
    </location>
</feature>
<dbReference type="Pfam" id="PF00201">
    <property type="entry name" value="UDPGT"/>
    <property type="match status" value="1"/>
</dbReference>
<comment type="similarity">
    <text evidence="1 3">Belongs to the UDP-glycosyltransferase family.</text>
</comment>
<keyword evidence="7" id="KW-1185">Reference proteome</keyword>
<dbReference type="EC" id="2.4.1.-" evidence="4"/>
<dbReference type="CDD" id="cd03784">
    <property type="entry name" value="GT1_Gtf-like"/>
    <property type="match status" value="1"/>
</dbReference>
<dbReference type="Pfam" id="PF26168">
    <property type="entry name" value="Glyco_transf_N"/>
    <property type="match status" value="1"/>
</dbReference>
<evidence type="ECO:0000313" key="6">
    <source>
        <dbReference type="EMBL" id="KAK8957549.1"/>
    </source>
</evidence>
<sequence>MDASRLATTQPSIRVLMLPWLAHGHISPFLELAKKLCSSNIAVYLCSTPANLSSVEKRIDSETFPHLHLAELHLPADEDLPPHLHTTKNLPSHLMPVLKTAFDRSAPTFSRLLDSLSPHLLIYDFILPWAPVAAAQHSIPAVVFLPIAACTAAFFIHHLTRSPEDQLPFPAPRFPDPKQGEIMAMVNRMTNGISDGERMVQCLSRSDGFVALRSFREIDAKYIDYLSSIIQKEVVPVKPLLSPEENGGGEEAEWLSGKEKGTVVFVSVGSEYFMTEKEREEMGRGLDLCGLCFIWSVRSEGGDGRRRVSEISGGRGLLVEGWAAQKKILAHPSVGGFVTHCGWSSVMEGIMNGVPMVAVPLQLDQPINAELVVELGVGLKVREGGGCKFDGDEVARCIKEVVVGEKAGESVRRRAKEMARAVCAKGDGGINGLLEKIHLLVAASASASAGNERRVQPHEVGSTSAVLV</sequence>
<keyword evidence="3" id="KW-0328">Glycosyltransferase</keyword>
<dbReference type="GO" id="GO:1901137">
    <property type="term" value="P:carbohydrate derivative biosynthetic process"/>
    <property type="evidence" value="ECO:0007669"/>
    <property type="project" value="UniProtKB-ARBA"/>
</dbReference>
<evidence type="ECO:0000259" key="5">
    <source>
        <dbReference type="Pfam" id="PF26168"/>
    </source>
</evidence>
<evidence type="ECO:0000313" key="7">
    <source>
        <dbReference type="Proteomes" id="UP001418222"/>
    </source>
</evidence>
<name>A0AAP0C4P7_9ASPA</name>
<dbReference type="FunFam" id="3.40.50.2000:FF:000060">
    <property type="entry name" value="Glycosyltransferase"/>
    <property type="match status" value="1"/>
</dbReference>
<dbReference type="Gene3D" id="3.40.50.2000">
    <property type="entry name" value="Glycogen Phosphorylase B"/>
    <property type="match status" value="2"/>
</dbReference>
<dbReference type="PANTHER" id="PTHR48044:SF29">
    <property type="entry name" value="GLYCOSYLTRANSFERASE"/>
    <property type="match status" value="1"/>
</dbReference>
<dbReference type="GO" id="GO:0008194">
    <property type="term" value="F:UDP-glycosyltransferase activity"/>
    <property type="evidence" value="ECO:0007669"/>
    <property type="project" value="InterPro"/>
</dbReference>
<dbReference type="EMBL" id="JBBWWQ010000001">
    <property type="protein sequence ID" value="KAK8957549.1"/>
    <property type="molecule type" value="Genomic_DNA"/>
</dbReference>
<dbReference type="InterPro" id="IPR002213">
    <property type="entry name" value="UDP_glucos_trans"/>
</dbReference>
<dbReference type="InterPro" id="IPR058980">
    <property type="entry name" value="Glyco_transf_N"/>
</dbReference>
<evidence type="ECO:0000256" key="3">
    <source>
        <dbReference type="RuleBase" id="RU003718"/>
    </source>
</evidence>
<evidence type="ECO:0000256" key="2">
    <source>
        <dbReference type="ARBA" id="ARBA00022679"/>
    </source>
</evidence>
<dbReference type="InterPro" id="IPR035595">
    <property type="entry name" value="UDP_glycos_trans_CS"/>
</dbReference>
<gene>
    <name evidence="6" type="primary">C12RT1</name>
    <name evidence="6" type="ORF">KSP39_PZI000451</name>
</gene>
<organism evidence="6 7">
    <name type="scientific">Platanthera zijinensis</name>
    <dbReference type="NCBI Taxonomy" id="2320716"/>
    <lineage>
        <taxon>Eukaryota</taxon>
        <taxon>Viridiplantae</taxon>
        <taxon>Streptophyta</taxon>
        <taxon>Embryophyta</taxon>
        <taxon>Tracheophyta</taxon>
        <taxon>Spermatophyta</taxon>
        <taxon>Magnoliopsida</taxon>
        <taxon>Liliopsida</taxon>
        <taxon>Asparagales</taxon>
        <taxon>Orchidaceae</taxon>
        <taxon>Orchidoideae</taxon>
        <taxon>Orchideae</taxon>
        <taxon>Orchidinae</taxon>
        <taxon>Platanthera</taxon>
    </lineage>
</organism>
<comment type="caution">
    <text evidence="6">The sequence shown here is derived from an EMBL/GenBank/DDBJ whole genome shotgun (WGS) entry which is preliminary data.</text>
</comment>
<evidence type="ECO:0000256" key="1">
    <source>
        <dbReference type="ARBA" id="ARBA00009995"/>
    </source>
</evidence>
<dbReference type="SUPFAM" id="SSF53756">
    <property type="entry name" value="UDP-Glycosyltransferase/glycogen phosphorylase"/>
    <property type="match status" value="1"/>
</dbReference>
<dbReference type="Proteomes" id="UP001418222">
    <property type="component" value="Unassembled WGS sequence"/>
</dbReference>
<keyword evidence="2 3" id="KW-0808">Transferase</keyword>
<protein>
    <recommendedName>
        <fullName evidence="4">Glycosyltransferase</fullName>
        <ecNumber evidence="4">2.4.1.-</ecNumber>
    </recommendedName>
</protein>
<dbReference type="PROSITE" id="PS00375">
    <property type="entry name" value="UDPGT"/>
    <property type="match status" value="1"/>
</dbReference>
<evidence type="ECO:0000256" key="4">
    <source>
        <dbReference type="RuleBase" id="RU362057"/>
    </source>
</evidence>
<proteinExistence type="inferred from homology"/>
<dbReference type="PANTHER" id="PTHR48044">
    <property type="entry name" value="GLYCOSYLTRANSFERASE"/>
    <property type="match status" value="1"/>
</dbReference>
<dbReference type="AlphaFoldDB" id="A0AAP0C4P7"/>